<comment type="caution">
    <text evidence="2">The sequence shown here is derived from an EMBL/GenBank/DDBJ whole genome shotgun (WGS) entry which is preliminary data.</text>
</comment>
<reference evidence="2 3" key="1">
    <citation type="submission" date="2017-10" db="EMBL/GenBank/DDBJ databases">
        <title>Comparative genomics in systemic dimorphic fungi from Ajellomycetaceae.</title>
        <authorList>
            <person name="Munoz J.F."/>
            <person name="Mcewen J.G."/>
            <person name="Clay O.K."/>
            <person name="Cuomo C.A."/>
        </authorList>
    </citation>
    <scope>NUCLEOTIDE SEQUENCE [LARGE SCALE GENOMIC DNA]</scope>
    <source>
        <strain evidence="2 3">UAMH4076</strain>
    </source>
</reference>
<protein>
    <submittedName>
        <fullName evidence="2">Uncharacterized protein</fullName>
    </submittedName>
</protein>
<proteinExistence type="predicted"/>
<evidence type="ECO:0000256" key="1">
    <source>
        <dbReference type="SAM" id="MobiDB-lite"/>
    </source>
</evidence>
<name>A0A2B7Z8J8_9EURO</name>
<dbReference type="AlphaFoldDB" id="A0A2B7Z8J8"/>
<gene>
    <name evidence="2" type="ORF">GX50_07728</name>
</gene>
<feature type="compositionally biased region" description="Acidic residues" evidence="1">
    <location>
        <begin position="60"/>
        <end position="89"/>
    </location>
</feature>
<feature type="region of interest" description="Disordered" evidence="1">
    <location>
        <begin position="52"/>
        <end position="89"/>
    </location>
</feature>
<dbReference type="Proteomes" id="UP000226031">
    <property type="component" value="Unassembled WGS sequence"/>
</dbReference>
<accession>A0A2B7Z8J8</accession>
<evidence type="ECO:0000313" key="2">
    <source>
        <dbReference type="EMBL" id="PGH29533.1"/>
    </source>
</evidence>
<sequence>MVYLRTPASIYPISGALASCTRAPVSTTPSPTGDSARKSGWTKKLLIITFPSSVVMPDPPLDEDPSDDDVEEDSDHEDSESGEGVSEPE</sequence>
<evidence type="ECO:0000313" key="3">
    <source>
        <dbReference type="Proteomes" id="UP000226031"/>
    </source>
</evidence>
<dbReference type="EMBL" id="PDND01000233">
    <property type="protein sequence ID" value="PGH29533.1"/>
    <property type="molecule type" value="Genomic_DNA"/>
</dbReference>
<keyword evidence="3" id="KW-1185">Reference proteome</keyword>
<dbReference type="PROSITE" id="PS51257">
    <property type="entry name" value="PROKAR_LIPOPROTEIN"/>
    <property type="match status" value="1"/>
</dbReference>
<organism evidence="2 3">
    <name type="scientific">[Emmonsia] crescens</name>
    <dbReference type="NCBI Taxonomy" id="73230"/>
    <lineage>
        <taxon>Eukaryota</taxon>
        <taxon>Fungi</taxon>
        <taxon>Dikarya</taxon>
        <taxon>Ascomycota</taxon>
        <taxon>Pezizomycotina</taxon>
        <taxon>Eurotiomycetes</taxon>
        <taxon>Eurotiomycetidae</taxon>
        <taxon>Onygenales</taxon>
        <taxon>Ajellomycetaceae</taxon>
        <taxon>Emergomyces</taxon>
    </lineage>
</organism>